<dbReference type="Pfam" id="PF00106">
    <property type="entry name" value="adh_short"/>
    <property type="match status" value="1"/>
</dbReference>
<comment type="caution">
    <text evidence="3">The sequence shown here is derived from an EMBL/GenBank/DDBJ whole genome shotgun (WGS) entry which is preliminary data.</text>
</comment>
<evidence type="ECO:0000313" key="4">
    <source>
        <dbReference type="Proteomes" id="UP000318416"/>
    </source>
</evidence>
<dbReference type="Proteomes" id="UP000318416">
    <property type="component" value="Unassembled WGS sequence"/>
</dbReference>
<dbReference type="SUPFAM" id="SSF51735">
    <property type="entry name" value="NAD(P)-binding Rossmann-fold domains"/>
    <property type="match status" value="1"/>
</dbReference>
<protein>
    <submittedName>
        <fullName evidence="3">Short subunit dehydrogenase</fullName>
    </submittedName>
</protein>
<dbReference type="PANTHER" id="PTHR43669">
    <property type="entry name" value="5-KETO-D-GLUCONATE 5-REDUCTASE"/>
    <property type="match status" value="1"/>
</dbReference>
<evidence type="ECO:0000313" key="3">
    <source>
        <dbReference type="EMBL" id="TWE21723.1"/>
    </source>
</evidence>
<dbReference type="GO" id="GO:0016491">
    <property type="term" value="F:oxidoreductase activity"/>
    <property type="evidence" value="ECO:0007669"/>
    <property type="project" value="UniProtKB-KW"/>
</dbReference>
<dbReference type="Gene3D" id="3.40.50.720">
    <property type="entry name" value="NAD(P)-binding Rossmann-like Domain"/>
    <property type="match status" value="1"/>
</dbReference>
<sequence>MVLENKVAVIHGAGGRIGRAVARTFAQEGARVFQAGRTKATLDEVADGIRSAGGFAETAGVDALDEQAVDTYVDTRRPTADEARRRRPGVGPGECDWSRWLSPGRDVCHRPLSGTRSRLSRDTLVGTWSRLLEPMSMAVR</sequence>
<organism evidence="3 4">
    <name type="scientific">Kitasatospora atroaurantiaca</name>
    <dbReference type="NCBI Taxonomy" id="285545"/>
    <lineage>
        <taxon>Bacteria</taxon>
        <taxon>Bacillati</taxon>
        <taxon>Actinomycetota</taxon>
        <taxon>Actinomycetes</taxon>
        <taxon>Kitasatosporales</taxon>
        <taxon>Streptomycetaceae</taxon>
        <taxon>Kitasatospora</taxon>
    </lineage>
</organism>
<dbReference type="RefSeq" id="WP_145796819.1">
    <property type="nucleotide sequence ID" value="NZ_BAAABR010000039.1"/>
</dbReference>
<evidence type="ECO:0000256" key="1">
    <source>
        <dbReference type="ARBA" id="ARBA00006484"/>
    </source>
</evidence>
<name>A0A561F1I5_9ACTN</name>
<keyword evidence="2" id="KW-0560">Oxidoreductase</keyword>
<accession>A0A561F1I5</accession>
<dbReference type="AlphaFoldDB" id="A0A561F1I5"/>
<comment type="similarity">
    <text evidence="1">Belongs to the short-chain dehydrogenases/reductases (SDR) family.</text>
</comment>
<proteinExistence type="inferred from homology"/>
<dbReference type="EMBL" id="VIVR01000001">
    <property type="protein sequence ID" value="TWE21723.1"/>
    <property type="molecule type" value="Genomic_DNA"/>
</dbReference>
<dbReference type="PANTHER" id="PTHR43669:SF3">
    <property type="entry name" value="ALCOHOL DEHYDROGENASE, PUTATIVE (AFU_ORTHOLOGUE AFUA_3G03445)-RELATED"/>
    <property type="match status" value="1"/>
</dbReference>
<dbReference type="InterPro" id="IPR002347">
    <property type="entry name" value="SDR_fam"/>
</dbReference>
<reference evidence="3 4" key="1">
    <citation type="submission" date="2019-06" db="EMBL/GenBank/DDBJ databases">
        <title>Sequencing the genomes of 1000 actinobacteria strains.</title>
        <authorList>
            <person name="Klenk H.-P."/>
        </authorList>
    </citation>
    <scope>NUCLEOTIDE SEQUENCE [LARGE SCALE GENOMIC DNA]</scope>
    <source>
        <strain evidence="3 4">DSM 41649</strain>
    </source>
</reference>
<dbReference type="OrthoDB" id="670853at2"/>
<keyword evidence="4" id="KW-1185">Reference proteome</keyword>
<evidence type="ECO:0000256" key="2">
    <source>
        <dbReference type="ARBA" id="ARBA00023002"/>
    </source>
</evidence>
<dbReference type="InterPro" id="IPR036291">
    <property type="entry name" value="NAD(P)-bd_dom_sf"/>
</dbReference>
<gene>
    <name evidence="3" type="ORF">FB465_6928</name>
</gene>